<dbReference type="Gene3D" id="3.40.50.2000">
    <property type="entry name" value="Glycogen Phosphorylase B"/>
    <property type="match status" value="1"/>
</dbReference>
<accession>A0ABS3CPU1</accession>
<evidence type="ECO:0000256" key="4">
    <source>
        <dbReference type="ARBA" id="ARBA00022679"/>
    </source>
</evidence>
<sequence length="438" mass="48277">MLNIIPHNQPTLLQKLSRLGYTLILSALLPFVFISQAIQSIRSGSAHPRRGIQGLGFVPVPPKPGGLLIHCVSVGEVVAASGLIRRIQALFPALTICISTTTTTGAQRVQQIFGTSVHHIYLPIDLPFAMQSMLTRVAPSRVLIMEVELWPNLIHLCWKQGVPVSVINARMTDRSRRSYWKLRGLFTPMLQRLQQVCCQGQRDFDNYLKLGIEPTKLCLTNNIKFDLAIPDKKALATKSIARYSLQDRQILLAGSTHDPEEEILLDAYSHLKGRFPALLLILVPRHPQRFDKVAELCQKRGLQTRRTSKGQQCDQETDILLADEMGLLMGLYAVADIAFVGGSIATRGGHNALEPAALGIPILMGPSQHNNPHICQVLKDAGALVEVENSQHIIQYAERWLTEPNMRTEAGLAGHNVVLTNRGAVNTTLACLFKGSGS</sequence>
<evidence type="ECO:0000313" key="10">
    <source>
        <dbReference type="Proteomes" id="UP000663992"/>
    </source>
</evidence>
<evidence type="ECO:0000256" key="7">
    <source>
        <dbReference type="RuleBase" id="RU365103"/>
    </source>
</evidence>
<keyword evidence="7" id="KW-1003">Cell membrane</keyword>
<protein>
    <recommendedName>
        <fullName evidence="3 7">3-deoxy-D-manno-octulosonic acid transferase</fullName>
        <shortName evidence="7">Kdo transferase</shortName>
        <ecNumber evidence="2 7">2.4.99.12</ecNumber>
    </recommendedName>
    <alternativeName>
        <fullName evidence="5 7">Lipid IV(A) 3-deoxy-D-manno-octulosonic acid transferase</fullName>
    </alternativeName>
</protein>
<comment type="pathway">
    <text evidence="1 7">Bacterial outer membrane biogenesis; LPS core biosynthesis.</text>
</comment>
<evidence type="ECO:0000256" key="5">
    <source>
        <dbReference type="ARBA" id="ARBA00031445"/>
    </source>
</evidence>
<keyword evidence="4 7" id="KW-0808">Transferase</keyword>
<dbReference type="SUPFAM" id="SSF53756">
    <property type="entry name" value="UDP-Glycosyltransferase/glycogen phosphorylase"/>
    <property type="match status" value="1"/>
</dbReference>
<dbReference type="Gene3D" id="3.40.50.11720">
    <property type="entry name" value="3-Deoxy-D-manno-octulosonic-acid transferase, N-terminal domain"/>
    <property type="match status" value="1"/>
</dbReference>
<reference evidence="9 10" key="1">
    <citation type="submission" date="2021-03" db="EMBL/GenBank/DDBJ databases">
        <title>novel species isolated from a fishpond in China.</title>
        <authorList>
            <person name="Lu H."/>
            <person name="Cai Z."/>
        </authorList>
    </citation>
    <scope>NUCLEOTIDE SEQUENCE [LARGE SCALE GENOMIC DNA]</scope>
    <source>
        <strain evidence="9 10">Y57</strain>
    </source>
</reference>
<dbReference type="RefSeq" id="WP_206592946.1">
    <property type="nucleotide sequence ID" value="NZ_JAFKCS010000003.1"/>
</dbReference>
<comment type="function">
    <text evidence="7">Involved in lipopolysaccharide (LPS) biosynthesis. Catalyzes the transfer of 3-deoxy-D-manno-octulosonate (Kdo) residue(s) from CMP-Kdo to lipid IV(A), the tetraacyldisaccharide-1,4'-bisphosphate precursor of lipid A.</text>
</comment>
<dbReference type="InterPro" id="IPR038107">
    <property type="entry name" value="Glycos_transf_N_sf"/>
</dbReference>
<keyword evidence="7" id="KW-0448">Lipopolysaccharide biosynthesis</keyword>
<dbReference type="Proteomes" id="UP000663992">
    <property type="component" value="Unassembled WGS sequence"/>
</dbReference>
<dbReference type="EC" id="2.4.99.12" evidence="2 7"/>
<dbReference type="InterPro" id="IPR039901">
    <property type="entry name" value="Kdotransferase"/>
</dbReference>
<evidence type="ECO:0000256" key="1">
    <source>
        <dbReference type="ARBA" id="ARBA00004713"/>
    </source>
</evidence>
<dbReference type="PANTHER" id="PTHR42755">
    <property type="entry name" value="3-DEOXY-MANNO-OCTULOSONATE CYTIDYLYLTRANSFERASE"/>
    <property type="match status" value="1"/>
</dbReference>
<gene>
    <name evidence="9" type="ORF">J0A65_04525</name>
</gene>
<comment type="subcellular location">
    <subcellularLocation>
        <location evidence="7">Cell membrane</location>
    </subcellularLocation>
</comment>
<dbReference type="EMBL" id="JAFKCS010000003">
    <property type="protein sequence ID" value="MBN7819117.1"/>
    <property type="molecule type" value="Genomic_DNA"/>
</dbReference>
<keyword evidence="7" id="KW-0812">Transmembrane</keyword>
<dbReference type="GO" id="GO:0016740">
    <property type="term" value="F:transferase activity"/>
    <property type="evidence" value="ECO:0007669"/>
    <property type="project" value="UniProtKB-KW"/>
</dbReference>
<evidence type="ECO:0000256" key="2">
    <source>
        <dbReference type="ARBA" id="ARBA00012621"/>
    </source>
</evidence>
<feature type="transmembrane region" description="Helical" evidence="7">
    <location>
        <begin position="20"/>
        <end position="41"/>
    </location>
</feature>
<name>A0ABS3CPU1_9ALTE</name>
<evidence type="ECO:0000256" key="3">
    <source>
        <dbReference type="ARBA" id="ARBA00019077"/>
    </source>
</evidence>
<keyword evidence="10" id="KW-1185">Reference proteome</keyword>
<comment type="similarity">
    <text evidence="7">Belongs to the glycosyltransferase group 1 family.</text>
</comment>
<evidence type="ECO:0000259" key="8">
    <source>
        <dbReference type="Pfam" id="PF04413"/>
    </source>
</evidence>
<feature type="domain" description="3-deoxy-D-manno-octulosonic-acid transferase N-terminal" evidence="8">
    <location>
        <begin position="55"/>
        <end position="226"/>
    </location>
</feature>
<keyword evidence="7" id="KW-0472">Membrane</keyword>
<evidence type="ECO:0000256" key="6">
    <source>
        <dbReference type="ARBA" id="ARBA00049183"/>
    </source>
</evidence>
<dbReference type="Pfam" id="PF04413">
    <property type="entry name" value="Glycos_transf_N"/>
    <property type="match status" value="1"/>
</dbReference>
<comment type="caution">
    <text evidence="9">The sequence shown here is derived from an EMBL/GenBank/DDBJ whole genome shotgun (WGS) entry which is preliminary data.</text>
</comment>
<comment type="catalytic activity">
    <reaction evidence="6 7">
        <text>lipid IVA (E. coli) + CMP-3-deoxy-beta-D-manno-octulosonate = alpha-Kdo-(2-&gt;6)-lipid IVA (E. coli) + CMP + H(+)</text>
        <dbReference type="Rhea" id="RHEA:28066"/>
        <dbReference type="ChEBI" id="CHEBI:15378"/>
        <dbReference type="ChEBI" id="CHEBI:58603"/>
        <dbReference type="ChEBI" id="CHEBI:60364"/>
        <dbReference type="ChEBI" id="CHEBI:60377"/>
        <dbReference type="ChEBI" id="CHEBI:85987"/>
        <dbReference type="EC" id="2.4.99.12"/>
    </reaction>
</comment>
<dbReference type="InterPro" id="IPR007507">
    <property type="entry name" value="Glycos_transf_N"/>
</dbReference>
<dbReference type="PANTHER" id="PTHR42755:SF1">
    <property type="entry name" value="3-DEOXY-D-MANNO-OCTULOSONIC ACID TRANSFERASE, MITOCHONDRIAL-RELATED"/>
    <property type="match status" value="1"/>
</dbReference>
<organism evidence="9 10">
    <name type="scientific">Bowmanella yangjiangensis</name>
    <dbReference type="NCBI Taxonomy" id="2811230"/>
    <lineage>
        <taxon>Bacteria</taxon>
        <taxon>Pseudomonadati</taxon>
        <taxon>Pseudomonadota</taxon>
        <taxon>Gammaproteobacteria</taxon>
        <taxon>Alteromonadales</taxon>
        <taxon>Alteromonadaceae</taxon>
        <taxon>Bowmanella</taxon>
    </lineage>
</organism>
<evidence type="ECO:0000313" key="9">
    <source>
        <dbReference type="EMBL" id="MBN7819117.1"/>
    </source>
</evidence>
<proteinExistence type="inferred from homology"/>
<keyword evidence="7" id="KW-1133">Transmembrane helix</keyword>